<dbReference type="Proteomes" id="UP000256645">
    <property type="component" value="Unassembled WGS sequence"/>
</dbReference>
<dbReference type="GO" id="GO:0008270">
    <property type="term" value="F:zinc ion binding"/>
    <property type="evidence" value="ECO:0007669"/>
    <property type="project" value="InterPro"/>
</dbReference>
<dbReference type="EMBL" id="PDLM01000002">
    <property type="protein sequence ID" value="RDW84892.1"/>
    <property type="molecule type" value="Genomic_DNA"/>
</dbReference>
<dbReference type="SMART" id="SM00906">
    <property type="entry name" value="Fungal_trans"/>
    <property type="match status" value="1"/>
</dbReference>
<feature type="region of interest" description="Disordered" evidence="7">
    <location>
        <begin position="113"/>
        <end position="167"/>
    </location>
</feature>
<dbReference type="PROSITE" id="PS50048">
    <property type="entry name" value="ZN2_CY6_FUNGAL_2"/>
    <property type="match status" value="1"/>
</dbReference>
<evidence type="ECO:0000313" key="10">
    <source>
        <dbReference type="Proteomes" id="UP000256645"/>
    </source>
</evidence>
<evidence type="ECO:0000313" key="9">
    <source>
        <dbReference type="EMBL" id="RDW84892.1"/>
    </source>
</evidence>
<accession>A0A3D8SEZ4</accession>
<keyword evidence="3" id="KW-0805">Transcription regulation</keyword>
<protein>
    <recommendedName>
        <fullName evidence="8">Zn(2)-C6 fungal-type domain-containing protein</fullName>
    </recommendedName>
</protein>
<evidence type="ECO:0000256" key="7">
    <source>
        <dbReference type="SAM" id="MobiDB-lite"/>
    </source>
</evidence>
<dbReference type="OrthoDB" id="3990906at2759"/>
<dbReference type="InterPro" id="IPR051711">
    <property type="entry name" value="Stress_Response_Reg"/>
</dbReference>
<evidence type="ECO:0000256" key="6">
    <source>
        <dbReference type="ARBA" id="ARBA00023242"/>
    </source>
</evidence>
<evidence type="ECO:0000256" key="5">
    <source>
        <dbReference type="ARBA" id="ARBA00023163"/>
    </source>
</evidence>
<dbReference type="SUPFAM" id="SSF57701">
    <property type="entry name" value="Zn2/Cys6 DNA-binding domain"/>
    <property type="match status" value="1"/>
</dbReference>
<feature type="compositionally biased region" description="Polar residues" evidence="7">
    <location>
        <begin position="653"/>
        <end position="676"/>
    </location>
</feature>
<sequence>MLVPTGLVTSEDSETVSSSSVAKITLGTMSTSRPHQSTRVEHGSLETSRNPPAKLMRSCVACRRCHAQKVKCNGEQPCRNCRGSKTPVECVYPVRDRRVTISESYIRKLEAELSAAKRKASPEQSSEAEALAERQPKAPSHARHSHKRFRAAAVDAPSPQGDDGLVESPPEPFLDEMNIQPTYIGEAACTTFGSKFRQFLLGGCTPPPVQRPKYYKNIKLLRASCTECELPNRSDAQLLVRVVLRFVGADYHLLRKRSFLERLDETYKLPVLDDPIWLCRVFTVLALGEVYSVRSSRLHGDGVPGTAFFVKAIEFFQDLYEEPTLEYIETLTLLSFYSVILNRRNTAYTYTGLALRLSVMLGLHRKVEADSTITAADREHRIRVWWTVYCLDRLMSSKVGLPAMIQDEDIDTQLPSMEGLSAQDMQDFYDPAHLVAQIHLSRITGNVLSKIYHIPQPGRANTFIQGVQKTLTSLRTFHENLPALLRLSQSNPVMYANRSVASLHLHFNQCVILTTRPVLFYTFRSKFQNFTHGMSEVSPTVPPITLALAEACIQAARVSNRILSQLWVDGCLAVYGFYDAVSIFSSTLVLMISSAMQNPETDIDADGIGTAWSVIRSMREEGNVPASEYFDQLVHLKQDLEEACARRRRYKLQQASSTSGPVASPQQLTAPASNKPPNLHDLAHAASHMSIPQPVPPATEPVGATDNVLQDPTLSDFLAEPLANWDPSVFDQILTGTSGDQSFWNFDWGKANLV</sequence>
<feature type="region of interest" description="Disordered" evidence="7">
    <location>
        <begin position="653"/>
        <end position="680"/>
    </location>
</feature>
<proteinExistence type="predicted"/>
<dbReference type="GO" id="GO:0043565">
    <property type="term" value="F:sequence-specific DNA binding"/>
    <property type="evidence" value="ECO:0007669"/>
    <property type="project" value="TreeGrafter"/>
</dbReference>
<dbReference type="SMART" id="SM00066">
    <property type="entry name" value="GAL4"/>
    <property type="match status" value="1"/>
</dbReference>
<keyword evidence="2" id="KW-0479">Metal-binding</keyword>
<dbReference type="GO" id="GO:0006351">
    <property type="term" value="P:DNA-templated transcription"/>
    <property type="evidence" value="ECO:0007669"/>
    <property type="project" value="InterPro"/>
</dbReference>
<dbReference type="InterPro" id="IPR001138">
    <property type="entry name" value="Zn2Cys6_DnaBD"/>
</dbReference>
<keyword evidence="6" id="KW-0539">Nucleus</keyword>
<evidence type="ECO:0000256" key="1">
    <source>
        <dbReference type="ARBA" id="ARBA00004123"/>
    </source>
</evidence>
<organism evidence="9 10">
    <name type="scientific">Coleophoma cylindrospora</name>
    <dbReference type="NCBI Taxonomy" id="1849047"/>
    <lineage>
        <taxon>Eukaryota</taxon>
        <taxon>Fungi</taxon>
        <taxon>Dikarya</taxon>
        <taxon>Ascomycota</taxon>
        <taxon>Pezizomycotina</taxon>
        <taxon>Leotiomycetes</taxon>
        <taxon>Helotiales</taxon>
        <taxon>Dermateaceae</taxon>
        <taxon>Coleophoma</taxon>
    </lineage>
</organism>
<dbReference type="AlphaFoldDB" id="A0A3D8SEZ4"/>
<feature type="compositionally biased region" description="Basic residues" evidence="7">
    <location>
        <begin position="140"/>
        <end position="150"/>
    </location>
</feature>
<dbReference type="InterPro" id="IPR036864">
    <property type="entry name" value="Zn2-C6_fun-type_DNA-bd_sf"/>
</dbReference>
<dbReference type="GO" id="GO:0005634">
    <property type="term" value="C:nucleus"/>
    <property type="evidence" value="ECO:0007669"/>
    <property type="project" value="UniProtKB-SubCell"/>
</dbReference>
<dbReference type="CDD" id="cd00067">
    <property type="entry name" value="GAL4"/>
    <property type="match status" value="1"/>
</dbReference>
<dbReference type="Gene3D" id="4.10.240.10">
    <property type="entry name" value="Zn(2)-C6 fungal-type DNA-binding domain"/>
    <property type="match status" value="1"/>
</dbReference>
<keyword evidence="4" id="KW-0238">DNA-binding</keyword>
<gene>
    <name evidence="9" type="ORF">BP6252_02482</name>
</gene>
<dbReference type="GO" id="GO:0045944">
    <property type="term" value="P:positive regulation of transcription by RNA polymerase II"/>
    <property type="evidence" value="ECO:0007669"/>
    <property type="project" value="TreeGrafter"/>
</dbReference>
<dbReference type="Pfam" id="PF00172">
    <property type="entry name" value="Zn_clus"/>
    <property type="match status" value="1"/>
</dbReference>
<dbReference type="InterPro" id="IPR007219">
    <property type="entry name" value="XnlR_reg_dom"/>
</dbReference>
<dbReference type="PANTHER" id="PTHR47540">
    <property type="entry name" value="THIAMINE REPRESSIBLE GENES REGULATORY PROTEIN THI5"/>
    <property type="match status" value="1"/>
</dbReference>
<dbReference type="GO" id="GO:0000981">
    <property type="term" value="F:DNA-binding transcription factor activity, RNA polymerase II-specific"/>
    <property type="evidence" value="ECO:0007669"/>
    <property type="project" value="InterPro"/>
</dbReference>
<evidence type="ECO:0000256" key="2">
    <source>
        <dbReference type="ARBA" id="ARBA00022723"/>
    </source>
</evidence>
<feature type="domain" description="Zn(2)-C6 fungal-type" evidence="8">
    <location>
        <begin position="61"/>
        <end position="92"/>
    </location>
</feature>
<reference evidence="9 10" key="1">
    <citation type="journal article" date="2018" name="IMA Fungus">
        <title>IMA Genome-F 9: Draft genome sequence of Annulohypoxylon stygium, Aspergillus mulundensis, Berkeleyomyces basicola (syn. Thielaviopsis basicola), Ceratocystis smalleyi, two Cercospora beticola strains, Coleophoma cylindrospora, Fusarium fracticaudum, Phialophora cf. hyalina, and Morchella septimelata.</title>
        <authorList>
            <person name="Wingfield B.D."/>
            <person name="Bills G.F."/>
            <person name="Dong Y."/>
            <person name="Huang W."/>
            <person name="Nel W.J."/>
            <person name="Swalarsk-Parry B.S."/>
            <person name="Vaghefi N."/>
            <person name="Wilken P.M."/>
            <person name="An Z."/>
            <person name="de Beer Z.W."/>
            <person name="De Vos L."/>
            <person name="Chen L."/>
            <person name="Duong T.A."/>
            <person name="Gao Y."/>
            <person name="Hammerbacher A."/>
            <person name="Kikkert J.R."/>
            <person name="Li Y."/>
            <person name="Li H."/>
            <person name="Li K."/>
            <person name="Li Q."/>
            <person name="Liu X."/>
            <person name="Ma X."/>
            <person name="Naidoo K."/>
            <person name="Pethybridge S.J."/>
            <person name="Sun J."/>
            <person name="Steenkamp E.T."/>
            <person name="van der Nest M.A."/>
            <person name="van Wyk S."/>
            <person name="Wingfield M.J."/>
            <person name="Xiong C."/>
            <person name="Yue Q."/>
            <person name="Zhang X."/>
        </authorList>
    </citation>
    <scope>NUCLEOTIDE SEQUENCE [LARGE SCALE GENOMIC DNA]</scope>
    <source>
        <strain evidence="9 10">BP6252</strain>
    </source>
</reference>
<evidence type="ECO:0000256" key="4">
    <source>
        <dbReference type="ARBA" id="ARBA00023125"/>
    </source>
</evidence>
<keyword evidence="10" id="KW-1185">Reference proteome</keyword>
<keyword evidence="5" id="KW-0804">Transcription</keyword>
<dbReference type="PANTHER" id="PTHR47540:SF6">
    <property type="entry name" value="ZN(II)2CYS6 TRANSCRIPTION FACTOR (EUROFUNG)"/>
    <property type="match status" value="1"/>
</dbReference>
<name>A0A3D8SEZ4_9HELO</name>
<dbReference type="CDD" id="cd12148">
    <property type="entry name" value="fungal_TF_MHR"/>
    <property type="match status" value="1"/>
</dbReference>
<evidence type="ECO:0000259" key="8">
    <source>
        <dbReference type="PROSITE" id="PS50048"/>
    </source>
</evidence>
<evidence type="ECO:0000256" key="3">
    <source>
        <dbReference type="ARBA" id="ARBA00023015"/>
    </source>
</evidence>
<comment type="subcellular location">
    <subcellularLocation>
        <location evidence="1">Nucleus</location>
    </subcellularLocation>
</comment>
<dbReference type="Pfam" id="PF04082">
    <property type="entry name" value="Fungal_trans"/>
    <property type="match status" value="1"/>
</dbReference>
<dbReference type="PROSITE" id="PS00463">
    <property type="entry name" value="ZN2_CY6_FUNGAL_1"/>
    <property type="match status" value="1"/>
</dbReference>
<comment type="caution">
    <text evidence="9">The sequence shown here is derived from an EMBL/GenBank/DDBJ whole genome shotgun (WGS) entry which is preliminary data.</text>
</comment>
<feature type="region of interest" description="Disordered" evidence="7">
    <location>
        <begin position="30"/>
        <end position="50"/>
    </location>
</feature>
<dbReference type="STRING" id="1849047.A0A3D8SEZ4"/>